<evidence type="ECO:0000256" key="3">
    <source>
        <dbReference type="ARBA" id="ARBA00022529"/>
    </source>
</evidence>
<organism evidence="7 9">
    <name type="scientific">Bacillus clarus</name>
    <dbReference type="NCBI Taxonomy" id="2338372"/>
    <lineage>
        <taxon>Bacteria</taxon>
        <taxon>Bacillati</taxon>
        <taxon>Bacillota</taxon>
        <taxon>Bacilli</taxon>
        <taxon>Bacillales</taxon>
        <taxon>Bacillaceae</taxon>
        <taxon>Bacillus</taxon>
        <taxon>Bacillus cereus group</taxon>
    </lineage>
</organism>
<evidence type="ECO:0000313" key="8">
    <source>
        <dbReference type="EMBL" id="RFT64928.1"/>
    </source>
</evidence>
<dbReference type="NCBIfam" id="TIGR03651">
    <property type="entry name" value="circ_ocin_uber"/>
    <property type="match status" value="1"/>
</dbReference>
<dbReference type="GO" id="GO:0042742">
    <property type="term" value="P:defense response to bacterium"/>
    <property type="evidence" value="ECO:0007669"/>
    <property type="project" value="UniProtKB-KW"/>
</dbReference>
<accession>A0A090YT14</accession>
<keyword evidence="2" id="KW-0964">Secreted</keyword>
<evidence type="ECO:0000256" key="4">
    <source>
        <dbReference type="ARBA" id="ARBA00023022"/>
    </source>
</evidence>
<dbReference type="RefSeq" id="WP_042982227.1">
    <property type="nucleotide sequence ID" value="NZ_JMQC01000008.1"/>
</dbReference>
<evidence type="ECO:0000256" key="5">
    <source>
        <dbReference type="ARBA" id="ARBA00023048"/>
    </source>
</evidence>
<evidence type="ECO:0000256" key="2">
    <source>
        <dbReference type="ARBA" id="ARBA00022525"/>
    </source>
</evidence>
<protein>
    <submittedName>
        <fullName evidence="7 8">Circular bacteriocin, circularin A/uberolysin family</fullName>
    </submittedName>
</protein>
<dbReference type="GO" id="GO:0005576">
    <property type="term" value="C:extracellular region"/>
    <property type="evidence" value="ECO:0007669"/>
    <property type="project" value="UniProtKB-SubCell"/>
</dbReference>
<sequence>MDLFLVASKFRISQVLAGGVVAAVLNVGTLISAIGAVTVILSGGIDAILEVGWAAFVATIKEQAAKRGTAGAVAW</sequence>
<dbReference type="InterPro" id="IPR020038">
    <property type="entry name" value="Circ_bacteriocin"/>
</dbReference>
<feature type="transmembrane region" description="Helical" evidence="6">
    <location>
        <begin position="40"/>
        <end position="60"/>
    </location>
</feature>
<name>A0A090YT14_9BACI</name>
<dbReference type="Gene3D" id="1.20.225.10">
    <property type="entry name" value="Bacteriocin AS-48"/>
    <property type="match status" value="1"/>
</dbReference>
<dbReference type="Proteomes" id="UP000029389">
    <property type="component" value="Unassembled WGS sequence"/>
</dbReference>
<keyword evidence="5" id="KW-0078">Bacteriocin</keyword>
<keyword evidence="4" id="KW-0044">Antibiotic</keyword>
<dbReference type="Proteomes" id="UP000264294">
    <property type="component" value="Unassembled WGS sequence"/>
</dbReference>
<comment type="subcellular location">
    <subcellularLocation>
        <location evidence="1">Secreted</location>
    </subcellularLocation>
</comment>
<evidence type="ECO:0000256" key="1">
    <source>
        <dbReference type="ARBA" id="ARBA00004613"/>
    </source>
</evidence>
<dbReference type="GO" id="GO:0031640">
    <property type="term" value="P:killing of cells of another organism"/>
    <property type="evidence" value="ECO:0007669"/>
    <property type="project" value="UniProtKB-KW"/>
</dbReference>
<comment type="caution">
    <text evidence="7">The sequence shown here is derived from an EMBL/GenBank/DDBJ whole genome shotgun (WGS) entry which is preliminary data.</text>
</comment>
<reference evidence="8 10" key="2">
    <citation type="submission" date="2018-08" db="EMBL/GenBank/DDBJ databases">
        <title>Bacillus clarus sp. nov. strain PS00077A.</title>
        <authorList>
            <person name="Mendez Acevedo M."/>
            <person name="Carroll L."/>
            <person name="Mukherjee M."/>
            <person name="Wiedmann M."/>
            <person name="Kovac J."/>
        </authorList>
    </citation>
    <scope>NUCLEOTIDE SEQUENCE [LARGE SCALE GENOMIC DNA]</scope>
    <source>
        <strain evidence="8 10">PS00077A</strain>
    </source>
</reference>
<dbReference type="EMBL" id="JMQC01000008">
    <property type="protein sequence ID" value="KFN01412.1"/>
    <property type="molecule type" value="Genomic_DNA"/>
</dbReference>
<dbReference type="Pfam" id="PF09221">
    <property type="entry name" value="Bacteriocin_IId"/>
    <property type="match status" value="1"/>
</dbReference>
<dbReference type="AlphaFoldDB" id="A0A090YT14"/>
<reference evidence="7 9" key="1">
    <citation type="submission" date="2014-04" db="EMBL/GenBank/DDBJ databases">
        <authorList>
            <person name="Bishop-Lilly K.A."/>
            <person name="Broomall S.M."/>
            <person name="Chain P.S."/>
            <person name="Chertkov O."/>
            <person name="Coyne S.R."/>
            <person name="Daligault H.E."/>
            <person name="Davenport K.W."/>
            <person name="Erkkila T."/>
            <person name="Frey K.G."/>
            <person name="Gibbons H.S."/>
            <person name="Gu W."/>
            <person name="Jaissle J."/>
            <person name="Johnson S.L."/>
            <person name="Koroleva G.I."/>
            <person name="Ladner J.T."/>
            <person name="Lo C.-C."/>
            <person name="Minogue T.D."/>
            <person name="Munk C."/>
            <person name="Palacios G.F."/>
            <person name="Redden C.L."/>
            <person name="Rosenzweig C.N."/>
            <person name="Scholz M.B."/>
            <person name="Teshima H."/>
            <person name="Xu Y."/>
        </authorList>
    </citation>
    <scope>NUCLEOTIDE SEQUENCE [LARGE SCALE GENOMIC DNA]</scope>
    <source>
        <strain evidence="7 9">BHP</strain>
    </source>
</reference>
<feature type="transmembrane region" description="Helical" evidence="6">
    <location>
        <begin position="12"/>
        <end position="34"/>
    </location>
</feature>
<dbReference type="PATRIC" id="fig|1405.8.peg.3534"/>
<keyword evidence="3" id="KW-0929">Antimicrobial</keyword>
<dbReference type="InterPro" id="IPR009086">
    <property type="entry name" value="Bacteriocin_AS48"/>
</dbReference>
<evidence type="ECO:0000313" key="9">
    <source>
        <dbReference type="Proteomes" id="UP000029389"/>
    </source>
</evidence>
<evidence type="ECO:0000256" key="6">
    <source>
        <dbReference type="SAM" id="Phobius"/>
    </source>
</evidence>
<proteinExistence type="predicted"/>
<evidence type="ECO:0000313" key="10">
    <source>
        <dbReference type="Proteomes" id="UP000264294"/>
    </source>
</evidence>
<dbReference type="EMBL" id="QVOD01000031">
    <property type="protein sequence ID" value="RFT64928.1"/>
    <property type="molecule type" value="Genomic_DNA"/>
</dbReference>
<keyword evidence="6" id="KW-0472">Membrane</keyword>
<keyword evidence="10" id="KW-1185">Reference proteome</keyword>
<keyword evidence="6" id="KW-1133">Transmembrane helix</keyword>
<evidence type="ECO:0000313" key="7">
    <source>
        <dbReference type="EMBL" id="KFN01412.1"/>
    </source>
</evidence>
<gene>
    <name evidence="8" type="ORF">D0U04_20905</name>
    <name evidence="7" type="ORF">DJ93_3442</name>
</gene>
<keyword evidence="6" id="KW-0812">Transmembrane</keyword>